<proteinExistence type="predicted"/>
<comment type="caution">
    <text evidence="1">The sequence shown here is derived from an EMBL/GenBank/DDBJ whole genome shotgun (WGS) entry which is preliminary data.</text>
</comment>
<gene>
    <name evidence="1" type="ORF">DSO57_1006234</name>
</gene>
<evidence type="ECO:0000313" key="2">
    <source>
        <dbReference type="Proteomes" id="UP001165960"/>
    </source>
</evidence>
<organism evidence="1 2">
    <name type="scientific">Entomophthora muscae</name>
    <dbReference type="NCBI Taxonomy" id="34485"/>
    <lineage>
        <taxon>Eukaryota</taxon>
        <taxon>Fungi</taxon>
        <taxon>Fungi incertae sedis</taxon>
        <taxon>Zoopagomycota</taxon>
        <taxon>Entomophthoromycotina</taxon>
        <taxon>Entomophthoromycetes</taxon>
        <taxon>Entomophthorales</taxon>
        <taxon>Entomophthoraceae</taxon>
        <taxon>Entomophthora</taxon>
    </lineage>
</organism>
<protein>
    <submittedName>
        <fullName evidence="1">Uncharacterized protein</fullName>
    </submittedName>
</protein>
<dbReference type="Proteomes" id="UP001165960">
    <property type="component" value="Unassembled WGS sequence"/>
</dbReference>
<evidence type="ECO:0000313" key="1">
    <source>
        <dbReference type="EMBL" id="KAJ9055217.1"/>
    </source>
</evidence>
<dbReference type="EMBL" id="QTSX02006407">
    <property type="protein sequence ID" value="KAJ9055217.1"/>
    <property type="molecule type" value="Genomic_DNA"/>
</dbReference>
<sequence length="421" mass="46614">MGSDFALKNKIPKNHAGSIREDHRTSSSFAAYFNIVCVVAGAGTLGLPYAIMKGGWLALSFFPFTSLVSIYTSKLLIECLYCKPNERLEQFSDIGEAAFGKVGRYFAKIFHYAVSLSFSCSYIFLTGDNTFSVLVQLGIQGNITAFWLKAIAGLVVLVPFTLCKTLREVTLLGISGAFTTITVVLCVAIYGGITYDSLAPINHELFETATFAQSLGMIAFAYGGSVVYPHVEATMRNPRSWNQIVIYAVASVSAIYMLVATTGYLYYGDGVKDNILNSISKGPMSIIMYVIFTLHLVVAAPIYLCSFALELENFLKIDTQHMSRTREFIIRVLFRSSIVTGLTLFAMFVDKFSFISGLCGAIANCMTVFLIPVFCHFKLYGWRKRSIWELVFAAITVFVGLFGFVVSTYITIQEELKPEEK</sequence>
<keyword evidence="2" id="KW-1185">Reference proteome</keyword>
<name>A0ACC2RYT5_9FUNG</name>
<reference evidence="1" key="1">
    <citation type="submission" date="2022-04" db="EMBL/GenBank/DDBJ databases">
        <title>Genome of the entomopathogenic fungus Entomophthora muscae.</title>
        <authorList>
            <person name="Elya C."/>
            <person name="Lovett B.R."/>
            <person name="Lee E."/>
            <person name="Macias A.M."/>
            <person name="Hajek A.E."/>
            <person name="De Bivort B.L."/>
            <person name="Kasson M.T."/>
            <person name="De Fine Licht H.H."/>
            <person name="Stajich J.E."/>
        </authorList>
    </citation>
    <scope>NUCLEOTIDE SEQUENCE</scope>
    <source>
        <strain evidence="1">Berkeley</strain>
    </source>
</reference>
<accession>A0ACC2RYT5</accession>